<evidence type="ECO:0000256" key="1">
    <source>
        <dbReference type="ARBA" id="ARBA00022884"/>
    </source>
</evidence>
<dbReference type="Pfam" id="PF00076">
    <property type="entry name" value="RRM_1"/>
    <property type="match status" value="2"/>
</dbReference>
<dbReference type="InterPro" id="IPR000504">
    <property type="entry name" value="RRM_dom"/>
</dbReference>
<evidence type="ECO:0000259" key="4">
    <source>
        <dbReference type="PROSITE" id="PS50102"/>
    </source>
</evidence>
<dbReference type="AlphaFoldDB" id="A0A2A9P8B0"/>
<dbReference type="SMART" id="SM00360">
    <property type="entry name" value="RRM"/>
    <property type="match status" value="2"/>
</dbReference>
<evidence type="ECO:0000313" key="6">
    <source>
        <dbReference type="Proteomes" id="UP000037136"/>
    </source>
</evidence>
<dbReference type="PROSITE" id="PS50102">
    <property type="entry name" value="RRM"/>
    <property type="match status" value="2"/>
</dbReference>
<reference evidence="5 6" key="1">
    <citation type="journal article" date="2015" name="BMC Genomics">
        <title>Gene expression during zombie ant biting behavior reflects the complexity underlying fungal parasitic behavioral manipulation.</title>
        <authorList>
            <person name="de Bekker C."/>
            <person name="Ohm R.A."/>
            <person name="Loreto R.G."/>
            <person name="Sebastian A."/>
            <person name="Albert I."/>
            <person name="Merrow M."/>
            <person name="Brachmann A."/>
            <person name="Hughes D.P."/>
        </authorList>
    </citation>
    <scope>NUCLEOTIDE SEQUENCE [LARGE SCALE GENOMIC DNA]</scope>
    <source>
        <strain evidence="5 6">SC16a</strain>
    </source>
</reference>
<keyword evidence="1 2" id="KW-0694">RNA-binding</keyword>
<protein>
    <recommendedName>
        <fullName evidence="4">RRM domain-containing protein</fullName>
    </recommendedName>
</protein>
<feature type="region of interest" description="Disordered" evidence="3">
    <location>
        <begin position="93"/>
        <end position="142"/>
    </location>
</feature>
<evidence type="ECO:0000256" key="2">
    <source>
        <dbReference type="PROSITE-ProRule" id="PRU00176"/>
    </source>
</evidence>
<feature type="domain" description="RRM" evidence="4">
    <location>
        <begin position="154"/>
        <end position="240"/>
    </location>
</feature>
<feature type="domain" description="RRM" evidence="4">
    <location>
        <begin position="18"/>
        <end position="97"/>
    </location>
</feature>
<dbReference type="OrthoDB" id="272703at2759"/>
<dbReference type="Proteomes" id="UP000037136">
    <property type="component" value="Unassembled WGS sequence"/>
</dbReference>
<evidence type="ECO:0000256" key="3">
    <source>
        <dbReference type="SAM" id="MobiDB-lite"/>
    </source>
</evidence>
<dbReference type="STRING" id="268505.A0A2A9P8B0"/>
<evidence type="ECO:0000313" key="5">
    <source>
        <dbReference type="EMBL" id="PFH57187.1"/>
    </source>
</evidence>
<dbReference type="PANTHER" id="PTHR21245">
    <property type="entry name" value="HETEROGENEOUS NUCLEAR RIBONUCLEOPROTEIN"/>
    <property type="match status" value="1"/>
</dbReference>
<proteinExistence type="predicted"/>
<accession>A0A2A9P8B0</accession>
<sequence length="285" mass="31194">MAAAATSRPSDDALQAGRRIYLGNLPYTVKPYDVEEMLAANGFDVVDNIHISIDPVSARNPGYCFIDFMDRATAERALAELATEIGGRPLKVGPCQPKKYSGPRDDSTVFQRWGDWRGKTDGDQPGEHSSRPSKQGPHGALDHFDDMVNNFAGRRVFCGGLRPMLDQAQNNREVREIFDGFNPTAIGKRITPHEAKRSEPGNHHYCFVDFETRDEAAAAIKALDGKPVAGGFLKVAPARGIPDKLLKRHSEAQPGAGFRRPRQGPQTTGPSKAMASNDWRRAADG</sequence>
<feature type="compositionally biased region" description="Basic and acidic residues" evidence="3">
    <location>
        <begin position="114"/>
        <end position="130"/>
    </location>
</feature>
<comment type="caution">
    <text evidence="5">The sequence shown here is derived from an EMBL/GenBank/DDBJ whole genome shotgun (WGS) entry which is preliminary data.</text>
</comment>
<dbReference type="CDD" id="cd00590">
    <property type="entry name" value="RRM_SF"/>
    <property type="match status" value="2"/>
</dbReference>
<dbReference type="EMBL" id="LAZP02000443">
    <property type="protein sequence ID" value="PFH57187.1"/>
    <property type="molecule type" value="Genomic_DNA"/>
</dbReference>
<reference evidence="5 6" key="2">
    <citation type="journal article" date="2017" name="Sci. Rep.">
        <title>Ant-infecting Ophiocordyceps genomes reveal a high diversity of potential behavioral manipulation genes and a possible major role for enterotoxins.</title>
        <authorList>
            <person name="de Bekker C."/>
            <person name="Ohm R.A."/>
            <person name="Evans H.C."/>
            <person name="Brachmann A."/>
            <person name="Hughes D.P."/>
        </authorList>
    </citation>
    <scope>NUCLEOTIDE SEQUENCE [LARGE SCALE GENOMIC DNA]</scope>
    <source>
        <strain evidence="5 6">SC16a</strain>
    </source>
</reference>
<dbReference type="InterPro" id="IPR035979">
    <property type="entry name" value="RBD_domain_sf"/>
</dbReference>
<dbReference type="GO" id="GO:0003723">
    <property type="term" value="F:RNA binding"/>
    <property type="evidence" value="ECO:0007669"/>
    <property type="project" value="UniProtKB-UniRule"/>
</dbReference>
<name>A0A2A9P8B0_OPHUN</name>
<dbReference type="Gene3D" id="3.30.70.330">
    <property type="match status" value="2"/>
</dbReference>
<organism evidence="5 6">
    <name type="scientific">Ophiocordyceps unilateralis</name>
    <name type="common">Zombie-ant fungus</name>
    <name type="synonym">Torrubia unilateralis</name>
    <dbReference type="NCBI Taxonomy" id="268505"/>
    <lineage>
        <taxon>Eukaryota</taxon>
        <taxon>Fungi</taxon>
        <taxon>Dikarya</taxon>
        <taxon>Ascomycota</taxon>
        <taxon>Pezizomycotina</taxon>
        <taxon>Sordariomycetes</taxon>
        <taxon>Hypocreomycetidae</taxon>
        <taxon>Hypocreales</taxon>
        <taxon>Ophiocordycipitaceae</taxon>
        <taxon>Ophiocordyceps</taxon>
    </lineage>
</organism>
<feature type="region of interest" description="Disordered" evidence="3">
    <location>
        <begin position="247"/>
        <end position="285"/>
    </location>
</feature>
<gene>
    <name evidence="5" type="ORF">XA68_15398</name>
</gene>
<dbReference type="SUPFAM" id="SSF54928">
    <property type="entry name" value="RNA-binding domain, RBD"/>
    <property type="match status" value="1"/>
</dbReference>
<keyword evidence="6" id="KW-1185">Reference proteome</keyword>
<dbReference type="InterPro" id="IPR012677">
    <property type="entry name" value="Nucleotide-bd_a/b_plait_sf"/>
</dbReference>